<dbReference type="InterPro" id="IPR005625">
    <property type="entry name" value="PepSY-ass_TM"/>
</dbReference>
<evidence type="ECO:0000256" key="1">
    <source>
        <dbReference type="SAM" id="MobiDB-lite"/>
    </source>
</evidence>
<name>A0A8J3DF88_9HYPH</name>
<feature type="transmembrane region" description="Helical" evidence="2">
    <location>
        <begin position="398"/>
        <end position="418"/>
    </location>
</feature>
<dbReference type="EMBL" id="BMZO01000001">
    <property type="protein sequence ID" value="GHC60304.1"/>
    <property type="molecule type" value="Genomic_DNA"/>
</dbReference>
<dbReference type="Pfam" id="PF03929">
    <property type="entry name" value="PepSY_TM"/>
    <property type="match status" value="1"/>
</dbReference>
<feature type="transmembrane region" description="Helical" evidence="2">
    <location>
        <begin position="438"/>
        <end position="466"/>
    </location>
</feature>
<keyword evidence="2" id="KW-0472">Membrane</keyword>
<feature type="region of interest" description="Disordered" evidence="1">
    <location>
        <begin position="277"/>
        <end position="297"/>
    </location>
</feature>
<feature type="transmembrane region" description="Helical" evidence="2">
    <location>
        <begin position="31"/>
        <end position="53"/>
    </location>
</feature>
<reference evidence="4" key="2">
    <citation type="submission" date="2020-09" db="EMBL/GenBank/DDBJ databases">
        <authorList>
            <person name="Sun Q."/>
            <person name="Kim S."/>
        </authorList>
    </citation>
    <scope>NUCLEOTIDE SEQUENCE</scope>
    <source>
        <strain evidence="4">KCTC 42097</strain>
    </source>
</reference>
<feature type="transmembrane region" description="Helical" evidence="2">
    <location>
        <begin position="198"/>
        <end position="219"/>
    </location>
</feature>
<keyword evidence="2" id="KW-1133">Transmembrane helix</keyword>
<evidence type="ECO:0000259" key="3">
    <source>
        <dbReference type="Pfam" id="PF03413"/>
    </source>
</evidence>
<dbReference type="PANTHER" id="PTHR34219:SF1">
    <property type="entry name" value="PEPSY DOMAIN-CONTAINING PROTEIN"/>
    <property type="match status" value="1"/>
</dbReference>
<keyword evidence="5" id="KW-1185">Reference proteome</keyword>
<dbReference type="AlphaFoldDB" id="A0A8J3DF88"/>
<evidence type="ECO:0000256" key="2">
    <source>
        <dbReference type="SAM" id="Phobius"/>
    </source>
</evidence>
<dbReference type="PANTHER" id="PTHR34219">
    <property type="entry name" value="IRON-REGULATED INNER MEMBRANE PROTEIN-RELATED"/>
    <property type="match status" value="1"/>
</dbReference>
<dbReference type="RefSeq" id="WP_189486619.1">
    <property type="nucleotide sequence ID" value="NZ_BMZO01000001.1"/>
</dbReference>
<dbReference type="PRINTS" id="PR00173">
    <property type="entry name" value="EDTRNSPORT"/>
</dbReference>
<feature type="compositionally biased region" description="Basic and acidic residues" evidence="1">
    <location>
        <begin position="279"/>
        <end position="296"/>
    </location>
</feature>
<keyword evidence="2" id="KW-0812">Transmembrane</keyword>
<evidence type="ECO:0000313" key="5">
    <source>
        <dbReference type="Proteomes" id="UP000641137"/>
    </source>
</evidence>
<proteinExistence type="predicted"/>
<evidence type="ECO:0000313" key="4">
    <source>
        <dbReference type="EMBL" id="GHC60304.1"/>
    </source>
</evidence>
<accession>A0A8J3DF88</accession>
<comment type="caution">
    <text evidence="4">The sequence shown here is derived from an EMBL/GenBank/DDBJ whole genome shotgun (WGS) entry which is preliminary data.</text>
</comment>
<feature type="domain" description="PepSY" evidence="3">
    <location>
        <begin position="75"/>
        <end position="131"/>
    </location>
</feature>
<gene>
    <name evidence="4" type="ORF">GCM10010136_00240</name>
</gene>
<feature type="transmembrane region" description="Helical" evidence="2">
    <location>
        <begin position="157"/>
        <end position="178"/>
    </location>
</feature>
<reference evidence="4" key="1">
    <citation type="journal article" date="2014" name="Int. J. Syst. Evol. Microbiol.">
        <title>Complete genome sequence of Corynebacterium casei LMG S-19264T (=DSM 44701T), isolated from a smear-ripened cheese.</title>
        <authorList>
            <consortium name="US DOE Joint Genome Institute (JGI-PGF)"/>
            <person name="Walter F."/>
            <person name="Albersmeier A."/>
            <person name="Kalinowski J."/>
            <person name="Ruckert C."/>
        </authorList>
    </citation>
    <scope>NUCLEOTIDE SEQUENCE</scope>
    <source>
        <strain evidence="4">KCTC 42097</strain>
    </source>
</reference>
<dbReference type="Proteomes" id="UP000641137">
    <property type="component" value="Unassembled WGS sequence"/>
</dbReference>
<sequence>MTDEAVLLPGERVNAGQRAADLYRAVWRWHFYAGLLVLPFLVSLSLTGGLYLFKDEIDRAVHSDLFVVEQGAATVAPSQIIDAATALVPGAAVKFTTPPDRTRSAEVTIVDAGGARQAVYVNPYTGKALGTLPDRGTVMWVVRYLHSLKFFGPYARALIEIAAGWSILLVATGLYLWWPRGRNGGVLSVRGKPRQRIFWRDTHAVTGVVVGGVIVFLAITGMPWSNVWGGKINEWANGNNFGYPAGVRVEVPMSDRKLSENGLTAWSMEQAQIPRSAHAGHDGHIAQDPHAGHGGHESTTIVEAAGVDAVGIDRVVEKFETLGLHPGFAIVLPNGPTGVYSGSVYPDDLSQQRVVHLDQYTGEPLLDASYADYGPMGRALEFGINVHLGQEFGLTNQIILAIFCLGIILLSVSAGVMWWKRRPSGRMGVPPMPSDPRILHGVVAILIIGGILFPLVGLSLIIILVIDVMTRRTVLSK</sequence>
<dbReference type="Pfam" id="PF03413">
    <property type="entry name" value="PepSY"/>
    <property type="match status" value="1"/>
</dbReference>
<dbReference type="InterPro" id="IPR025711">
    <property type="entry name" value="PepSY"/>
</dbReference>
<organism evidence="4 5">
    <name type="scientific">Limoniibacter endophyticus</name>
    <dbReference type="NCBI Taxonomy" id="1565040"/>
    <lineage>
        <taxon>Bacteria</taxon>
        <taxon>Pseudomonadati</taxon>
        <taxon>Pseudomonadota</taxon>
        <taxon>Alphaproteobacteria</taxon>
        <taxon>Hyphomicrobiales</taxon>
        <taxon>Bartonellaceae</taxon>
        <taxon>Limoniibacter</taxon>
    </lineage>
</organism>
<protein>
    <recommendedName>
        <fullName evidence="3">PepSY domain-containing protein</fullName>
    </recommendedName>
</protein>